<dbReference type="Proteomes" id="UP001597083">
    <property type="component" value="Unassembled WGS sequence"/>
</dbReference>
<dbReference type="PANTHER" id="PTHR44394:SF1">
    <property type="entry name" value="BETA-ALANINE-ACTIVATING ENZYME"/>
    <property type="match status" value="1"/>
</dbReference>
<dbReference type="InterPro" id="IPR020459">
    <property type="entry name" value="AMP-binding"/>
</dbReference>
<feature type="domain" description="AMP-dependent synthetase/ligase" evidence="1">
    <location>
        <begin position="11"/>
        <end position="172"/>
    </location>
</feature>
<comment type="caution">
    <text evidence="2">The sequence shown here is derived from an EMBL/GenBank/DDBJ whole genome shotgun (WGS) entry which is preliminary data.</text>
</comment>
<dbReference type="InterPro" id="IPR020845">
    <property type="entry name" value="AMP-binding_CS"/>
</dbReference>
<keyword evidence="3" id="KW-1185">Reference proteome</keyword>
<evidence type="ECO:0000313" key="2">
    <source>
        <dbReference type="EMBL" id="MFD0851833.1"/>
    </source>
</evidence>
<reference evidence="3" key="1">
    <citation type="journal article" date="2019" name="Int. J. Syst. Evol. Microbiol.">
        <title>The Global Catalogue of Microorganisms (GCM) 10K type strain sequencing project: providing services to taxonomists for standard genome sequencing and annotation.</title>
        <authorList>
            <consortium name="The Broad Institute Genomics Platform"/>
            <consortium name="The Broad Institute Genome Sequencing Center for Infectious Disease"/>
            <person name="Wu L."/>
            <person name="Ma J."/>
        </authorList>
    </citation>
    <scope>NUCLEOTIDE SEQUENCE [LARGE SCALE GENOMIC DNA]</scope>
    <source>
        <strain evidence="3">JCM 31696</strain>
    </source>
</reference>
<dbReference type="InterPro" id="IPR052091">
    <property type="entry name" value="Beta-ala_Activ/Resist"/>
</dbReference>
<dbReference type="PRINTS" id="PR00154">
    <property type="entry name" value="AMPBINDING"/>
</dbReference>
<name>A0ABW3CBH1_9ACTN</name>
<protein>
    <submittedName>
        <fullName evidence="2">AMP-binding protein</fullName>
    </submittedName>
</protein>
<evidence type="ECO:0000259" key="1">
    <source>
        <dbReference type="Pfam" id="PF00501"/>
    </source>
</evidence>
<dbReference type="InterPro" id="IPR000873">
    <property type="entry name" value="AMP-dep_synth/lig_dom"/>
</dbReference>
<feature type="non-terminal residue" evidence="2">
    <location>
        <position position="173"/>
    </location>
</feature>
<accession>A0ABW3CBH1</accession>
<dbReference type="PANTHER" id="PTHR44394">
    <property type="entry name" value="BETA-ALANINE-ACTIVATING ENZYME"/>
    <property type="match status" value="1"/>
</dbReference>
<dbReference type="Gene3D" id="3.40.50.12780">
    <property type="entry name" value="N-terminal domain of ligase-like"/>
    <property type="match status" value="1"/>
</dbReference>
<dbReference type="InterPro" id="IPR042099">
    <property type="entry name" value="ANL_N_sf"/>
</dbReference>
<dbReference type="Pfam" id="PF00501">
    <property type="entry name" value="AMP-binding"/>
    <property type="match status" value="1"/>
</dbReference>
<organism evidence="2 3">
    <name type="scientific">Actinomadura adrarensis</name>
    <dbReference type="NCBI Taxonomy" id="1819600"/>
    <lineage>
        <taxon>Bacteria</taxon>
        <taxon>Bacillati</taxon>
        <taxon>Actinomycetota</taxon>
        <taxon>Actinomycetes</taxon>
        <taxon>Streptosporangiales</taxon>
        <taxon>Thermomonosporaceae</taxon>
        <taxon>Actinomadura</taxon>
    </lineage>
</organism>
<evidence type="ECO:0000313" key="3">
    <source>
        <dbReference type="Proteomes" id="UP001597083"/>
    </source>
</evidence>
<dbReference type="SUPFAM" id="SSF56801">
    <property type="entry name" value="Acetyl-CoA synthetase-like"/>
    <property type="match status" value="1"/>
</dbReference>
<proteinExistence type="predicted"/>
<gene>
    <name evidence="2" type="ORF">ACFQ07_06355</name>
</gene>
<dbReference type="EMBL" id="JBHTIR010000824">
    <property type="protein sequence ID" value="MFD0851833.1"/>
    <property type="molecule type" value="Genomic_DNA"/>
</dbReference>
<dbReference type="PROSITE" id="PS00455">
    <property type="entry name" value="AMP_BINDING"/>
    <property type="match status" value="1"/>
</dbReference>
<sequence length="173" mass="18811">MDGVREAEAARPRPVVTPDNAAYVIYTSGSTGRPKGVVNTHRGIVAHLNWMQSAYRLGTGDAVLQKTPISFDVSVWELFWPLLQGARLVLAAPGGHRDPAYLRRLIDEQGITTAHFVPSMLSAFLTGVSGAICPSLRRVICSGEELSRALADRFFQHLGCELHNLYGPTEAAI</sequence>